<name>A0ABR3EHP1_9AGAR</name>
<evidence type="ECO:0000313" key="2">
    <source>
        <dbReference type="EMBL" id="KAL0562398.1"/>
    </source>
</evidence>
<proteinExistence type="predicted"/>
<evidence type="ECO:0000256" key="1">
    <source>
        <dbReference type="SAM" id="MobiDB-lite"/>
    </source>
</evidence>
<dbReference type="EMBL" id="JBAHYK010005929">
    <property type="protein sequence ID" value="KAL0562398.1"/>
    <property type="molecule type" value="Genomic_DNA"/>
</dbReference>
<evidence type="ECO:0000313" key="3">
    <source>
        <dbReference type="Proteomes" id="UP001465976"/>
    </source>
</evidence>
<reference evidence="2 3" key="1">
    <citation type="submission" date="2024-02" db="EMBL/GenBank/DDBJ databases">
        <title>A draft genome for the cacao thread blight pathogen Marasmius crinis-equi.</title>
        <authorList>
            <person name="Cohen S.P."/>
            <person name="Baruah I.K."/>
            <person name="Amoako-Attah I."/>
            <person name="Bukari Y."/>
            <person name="Meinhardt L.W."/>
            <person name="Bailey B.A."/>
        </authorList>
    </citation>
    <scope>NUCLEOTIDE SEQUENCE [LARGE SCALE GENOMIC DNA]</scope>
    <source>
        <strain evidence="2 3">GH-76</strain>
    </source>
</reference>
<organism evidence="2 3">
    <name type="scientific">Marasmius crinis-equi</name>
    <dbReference type="NCBI Taxonomy" id="585013"/>
    <lineage>
        <taxon>Eukaryota</taxon>
        <taxon>Fungi</taxon>
        <taxon>Dikarya</taxon>
        <taxon>Basidiomycota</taxon>
        <taxon>Agaricomycotina</taxon>
        <taxon>Agaricomycetes</taxon>
        <taxon>Agaricomycetidae</taxon>
        <taxon>Agaricales</taxon>
        <taxon>Marasmiineae</taxon>
        <taxon>Marasmiaceae</taxon>
        <taxon>Marasmius</taxon>
    </lineage>
</organism>
<comment type="caution">
    <text evidence="2">The sequence shown here is derived from an EMBL/GenBank/DDBJ whole genome shotgun (WGS) entry which is preliminary data.</text>
</comment>
<feature type="non-terminal residue" evidence="2">
    <location>
        <position position="139"/>
    </location>
</feature>
<accession>A0ABR3EHP1</accession>
<feature type="compositionally biased region" description="Low complexity" evidence="1">
    <location>
        <begin position="70"/>
        <end position="96"/>
    </location>
</feature>
<gene>
    <name evidence="2" type="ORF">V5O48_019689</name>
</gene>
<feature type="non-terminal residue" evidence="2">
    <location>
        <position position="1"/>
    </location>
</feature>
<dbReference type="Proteomes" id="UP001465976">
    <property type="component" value="Unassembled WGS sequence"/>
</dbReference>
<protein>
    <submittedName>
        <fullName evidence="2">Uncharacterized protein</fullName>
    </submittedName>
</protein>
<feature type="region of interest" description="Disordered" evidence="1">
    <location>
        <begin position="53"/>
        <end position="139"/>
    </location>
</feature>
<sequence length="139" mass="14529">RIDREGLLSTPATERIVQDGFPSYPRVVIYTGKGADVKKAAAIEKWAYTVVDSGNPFDYTSTNTDGLPEASSSPLVGSSGSTSASVSGSSVGPTRSSKGKGKGKASKPYDGSKRQKGPPLIHRDKFAEIPGDCTPPVLE</sequence>
<keyword evidence="3" id="KW-1185">Reference proteome</keyword>